<dbReference type="PANTHER" id="PTHR33067">
    <property type="entry name" value="RNA-DIRECTED DNA POLYMERASE-RELATED"/>
    <property type="match status" value="1"/>
</dbReference>
<dbReference type="PANTHER" id="PTHR33067:SF32">
    <property type="entry name" value="ASPARTIC PEPTIDASE DDI1-TYPE DOMAIN-CONTAINING PROTEIN"/>
    <property type="match status" value="1"/>
</dbReference>
<dbReference type="InterPro" id="IPR021109">
    <property type="entry name" value="Peptidase_aspartic_dom_sf"/>
</dbReference>
<dbReference type="AlphaFoldDB" id="A0A438GKJ0"/>
<organism evidence="2 3">
    <name type="scientific">Vitis vinifera</name>
    <name type="common">Grape</name>
    <dbReference type="NCBI Taxonomy" id="29760"/>
    <lineage>
        <taxon>Eukaryota</taxon>
        <taxon>Viridiplantae</taxon>
        <taxon>Streptophyta</taxon>
        <taxon>Embryophyta</taxon>
        <taxon>Tracheophyta</taxon>
        <taxon>Spermatophyta</taxon>
        <taxon>Magnoliopsida</taxon>
        <taxon>eudicotyledons</taxon>
        <taxon>Gunneridae</taxon>
        <taxon>Pentapetalae</taxon>
        <taxon>rosids</taxon>
        <taxon>Vitales</taxon>
        <taxon>Vitaceae</taxon>
        <taxon>Viteae</taxon>
        <taxon>Vitis</taxon>
    </lineage>
</organism>
<evidence type="ECO:0000256" key="1">
    <source>
        <dbReference type="SAM" id="MobiDB-lite"/>
    </source>
</evidence>
<dbReference type="EMBL" id="QGNW01000409">
    <property type="protein sequence ID" value="RVW72684.1"/>
    <property type="molecule type" value="Genomic_DNA"/>
</dbReference>
<gene>
    <name evidence="2" type="ORF">CK203_056546</name>
</gene>
<accession>A0A438GKJ0</accession>
<comment type="caution">
    <text evidence="2">The sequence shown here is derived from an EMBL/GenBank/DDBJ whole genome shotgun (WGS) entry which is preliminary data.</text>
</comment>
<feature type="region of interest" description="Disordered" evidence="1">
    <location>
        <begin position="1"/>
        <end position="22"/>
    </location>
</feature>
<evidence type="ECO:0000313" key="3">
    <source>
        <dbReference type="Proteomes" id="UP000288805"/>
    </source>
</evidence>
<evidence type="ECO:0008006" key="4">
    <source>
        <dbReference type="Google" id="ProtNLM"/>
    </source>
</evidence>
<sequence length="196" mass="22067">MEDTKESNSNNNMPRPPIHDQRTMKEFLNPPRLSTPSCFMLPPNQDHVTIRPQVEPPRDRIVNRARASGVYALLEGLDVQEKIATIIRRLDDLEAKKVQKFQIANEGTMQPCLILKKRIKLSKRAFLTKQVIIGNKAPMKYKDPGCPTVSVQIGDTYVEKALLDLGVNVNLLPYSIYKQLGLGELKATTMTLSLAN</sequence>
<proteinExistence type="predicted"/>
<reference evidence="2 3" key="1">
    <citation type="journal article" date="2018" name="PLoS Genet.">
        <title>Population sequencing reveals clonal diversity and ancestral inbreeding in the grapevine cultivar Chardonnay.</title>
        <authorList>
            <person name="Roach M.J."/>
            <person name="Johnson D.L."/>
            <person name="Bohlmann J."/>
            <person name="van Vuuren H.J."/>
            <person name="Jones S.J."/>
            <person name="Pretorius I.S."/>
            <person name="Schmidt S.A."/>
            <person name="Borneman A.R."/>
        </authorList>
    </citation>
    <scope>NUCLEOTIDE SEQUENCE [LARGE SCALE GENOMIC DNA]</scope>
    <source>
        <strain evidence="3">cv. Chardonnay</strain>
        <tissue evidence="2">Leaf</tissue>
    </source>
</reference>
<protein>
    <recommendedName>
        <fullName evidence="4">Aspartic peptidase DDI1-type domain-containing protein</fullName>
    </recommendedName>
</protein>
<dbReference type="Proteomes" id="UP000288805">
    <property type="component" value="Unassembled WGS sequence"/>
</dbReference>
<evidence type="ECO:0000313" key="2">
    <source>
        <dbReference type="EMBL" id="RVW72684.1"/>
    </source>
</evidence>
<name>A0A438GKJ0_VITVI</name>
<dbReference type="Gene3D" id="2.40.70.10">
    <property type="entry name" value="Acid Proteases"/>
    <property type="match status" value="1"/>
</dbReference>